<gene>
    <name evidence="1" type="ORF">HUJ06_031523</name>
</gene>
<evidence type="ECO:0000313" key="2">
    <source>
        <dbReference type="Proteomes" id="UP000607653"/>
    </source>
</evidence>
<keyword evidence="2" id="KW-1185">Reference proteome</keyword>
<evidence type="ECO:0000313" key="1">
    <source>
        <dbReference type="EMBL" id="DAD30055.1"/>
    </source>
</evidence>
<dbReference type="EMBL" id="DUZY01000002">
    <property type="protein sequence ID" value="DAD30055.1"/>
    <property type="molecule type" value="Genomic_DNA"/>
</dbReference>
<dbReference type="Proteomes" id="UP000607653">
    <property type="component" value="Unassembled WGS sequence"/>
</dbReference>
<organism evidence="1 2">
    <name type="scientific">Nelumbo nucifera</name>
    <name type="common">Sacred lotus</name>
    <dbReference type="NCBI Taxonomy" id="4432"/>
    <lineage>
        <taxon>Eukaryota</taxon>
        <taxon>Viridiplantae</taxon>
        <taxon>Streptophyta</taxon>
        <taxon>Embryophyta</taxon>
        <taxon>Tracheophyta</taxon>
        <taxon>Spermatophyta</taxon>
        <taxon>Magnoliopsida</taxon>
        <taxon>Proteales</taxon>
        <taxon>Nelumbonaceae</taxon>
        <taxon>Nelumbo</taxon>
    </lineage>
</organism>
<proteinExistence type="predicted"/>
<comment type="caution">
    <text evidence="1">The sequence shown here is derived from an EMBL/GenBank/DDBJ whole genome shotgun (WGS) entry which is preliminary data.</text>
</comment>
<accession>A0A822YGE1</accession>
<sequence>MVHPDPTHVTEPTSNVPLVPTLEVSTRASSSRASPFIPSVSDVFAINRIQDPLVIDRMGRGILHPVDVRTYGEFDLADLAIRIANFFKEVLLEQTTHTRCETHDMNQIALLEAQLQDDHLTIKGERRQHGEIHGRVASLTGEVEAWDRLLEEWWAKHSEEVHWAEMFVVEAYCLNA</sequence>
<reference evidence="1 2" key="1">
    <citation type="journal article" date="2020" name="Mol. Biol. Evol.">
        <title>Distinct Expression and Methylation Patterns for Genes with Different Fates following a Single Whole-Genome Duplication in Flowering Plants.</title>
        <authorList>
            <person name="Shi T."/>
            <person name="Rahmani R.S."/>
            <person name="Gugger P.F."/>
            <person name="Wang M."/>
            <person name="Li H."/>
            <person name="Zhang Y."/>
            <person name="Li Z."/>
            <person name="Wang Q."/>
            <person name="Van de Peer Y."/>
            <person name="Marchal K."/>
            <person name="Chen J."/>
        </authorList>
    </citation>
    <scope>NUCLEOTIDE SEQUENCE [LARGE SCALE GENOMIC DNA]</scope>
    <source>
        <tissue evidence="1">Leaf</tissue>
    </source>
</reference>
<protein>
    <submittedName>
        <fullName evidence="1">Uncharacterized protein</fullName>
    </submittedName>
</protein>
<dbReference type="AlphaFoldDB" id="A0A822YGE1"/>
<name>A0A822YGE1_NELNU</name>